<reference evidence="1 2" key="1">
    <citation type="journal article" date="2012" name="Eukaryot. Cell">
        <title>Draft genome sequence of Wickerhamomyces ciferrii NRRL Y-1031 F-60-10.</title>
        <authorList>
            <person name="Schneider J."/>
            <person name="Andrea H."/>
            <person name="Blom J."/>
            <person name="Jaenicke S."/>
            <person name="Ruckert C."/>
            <person name="Schorsch C."/>
            <person name="Szczepanowski R."/>
            <person name="Farwick M."/>
            <person name="Goesmann A."/>
            <person name="Puhler A."/>
            <person name="Schaffer S."/>
            <person name="Tauch A."/>
            <person name="Kohler T."/>
            <person name="Brinkrolf K."/>
        </authorList>
    </citation>
    <scope>NUCLEOTIDE SEQUENCE [LARGE SCALE GENOMIC DNA]</scope>
    <source>
        <strain evidence="2">ATCC 14091 / BCRC 22168 / CBS 111 / JCM 3599 / NBRC 0793 / NRRL Y-1031 F-60-10</strain>
    </source>
</reference>
<accession>K0KU28</accession>
<sequence>MRSILSKVVIKPDIFIGCTEDAARRWIIEIEKPKDIEVLLKLFQGRLSKDSSEFPKVNRLLSKFLLNMILLGVADILVTDGFQYLYIELKSADATKIEFNYYYLENISTKPTTIKEFLFWWFYKKRELEVNQLIPLSDLINKHLKTDGTSQEPDVEANGRYKFGIKDVIQLY</sequence>
<dbReference type="HOGENOM" id="CLU_1556481_0_0_1"/>
<keyword evidence="2" id="KW-1185">Reference proteome</keyword>
<organism evidence="1 2">
    <name type="scientific">Wickerhamomyces ciferrii (strain ATCC 14091 / BCRC 22168 / CBS 111 / JCM 3599 / NBRC 0793 / NRRL Y-1031 F-60-10)</name>
    <name type="common">Yeast</name>
    <name type="synonym">Pichia ciferrii</name>
    <dbReference type="NCBI Taxonomy" id="1206466"/>
    <lineage>
        <taxon>Eukaryota</taxon>
        <taxon>Fungi</taxon>
        <taxon>Dikarya</taxon>
        <taxon>Ascomycota</taxon>
        <taxon>Saccharomycotina</taxon>
        <taxon>Saccharomycetes</taxon>
        <taxon>Phaffomycetales</taxon>
        <taxon>Wickerhamomycetaceae</taxon>
        <taxon>Wickerhamomyces</taxon>
    </lineage>
</organism>
<evidence type="ECO:0000313" key="1">
    <source>
        <dbReference type="EMBL" id="CCH45532.1"/>
    </source>
</evidence>
<name>K0KU28_WICCF</name>
<dbReference type="InParanoid" id="K0KU28"/>
<evidence type="ECO:0000313" key="2">
    <source>
        <dbReference type="Proteomes" id="UP000009328"/>
    </source>
</evidence>
<proteinExistence type="predicted"/>
<gene>
    <name evidence="1" type="ORF">BN7_5114</name>
</gene>
<comment type="caution">
    <text evidence="1">The sequence shown here is derived from an EMBL/GenBank/DDBJ whole genome shotgun (WGS) entry which is preliminary data.</text>
</comment>
<dbReference type="EMBL" id="CAIF01000200">
    <property type="protein sequence ID" value="CCH45532.1"/>
    <property type="molecule type" value="Genomic_DNA"/>
</dbReference>
<dbReference type="Proteomes" id="UP000009328">
    <property type="component" value="Unassembled WGS sequence"/>
</dbReference>
<protein>
    <submittedName>
        <fullName evidence="1">Uncharacterized protein</fullName>
    </submittedName>
</protein>
<dbReference type="AlphaFoldDB" id="K0KU28"/>